<keyword evidence="5" id="KW-0663">Pyridoxal phosphate</keyword>
<dbReference type="InterPro" id="IPR004838">
    <property type="entry name" value="NHTrfase_class1_PyrdxlP-BS"/>
</dbReference>
<dbReference type="PROSITE" id="PS00105">
    <property type="entry name" value="AA_TRANSFER_CLASS_1"/>
    <property type="match status" value="1"/>
</dbReference>
<keyword evidence="4 7" id="KW-0808">Transferase</keyword>
<dbReference type="Proteomes" id="UP001055117">
    <property type="component" value="Unassembled WGS sequence"/>
</dbReference>
<dbReference type="GO" id="GO:0008483">
    <property type="term" value="F:transaminase activity"/>
    <property type="evidence" value="ECO:0007669"/>
    <property type="project" value="UniProtKB-KW"/>
</dbReference>
<dbReference type="CDD" id="cd00609">
    <property type="entry name" value="AAT_like"/>
    <property type="match status" value="1"/>
</dbReference>
<accession>A0ABQ4QD08</accession>
<dbReference type="Gene3D" id="3.90.1150.10">
    <property type="entry name" value="Aspartate Aminotransferase, domain 1"/>
    <property type="match status" value="1"/>
</dbReference>
<protein>
    <recommendedName>
        <fullName evidence="7">Aminotransferase</fullName>
        <ecNumber evidence="7">2.6.1.-</ecNumber>
    </recommendedName>
</protein>
<dbReference type="SUPFAM" id="SSF53383">
    <property type="entry name" value="PLP-dependent transferases"/>
    <property type="match status" value="1"/>
</dbReference>
<dbReference type="InterPro" id="IPR015424">
    <property type="entry name" value="PyrdxlP-dep_Trfase"/>
</dbReference>
<evidence type="ECO:0000256" key="5">
    <source>
        <dbReference type="ARBA" id="ARBA00022898"/>
    </source>
</evidence>
<comment type="cofactor">
    <cofactor evidence="1 7">
        <name>pyridoxal 5'-phosphate</name>
        <dbReference type="ChEBI" id="CHEBI:597326"/>
    </cofactor>
</comment>
<keyword evidence="3 7" id="KW-0032">Aminotransferase</keyword>
<dbReference type="Pfam" id="PF00155">
    <property type="entry name" value="Aminotran_1_2"/>
    <property type="match status" value="1"/>
</dbReference>
<evidence type="ECO:0000256" key="4">
    <source>
        <dbReference type="ARBA" id="ARBA00022679"/>
    </source>
</evidence>
<dbReference type="EMBL" id="BPQG01000006">
    <property type="protein sequence ID" value="GJD42715.1"/>
    <property type="molecule type" value="Genomic_DNA"/>
</dbReference>
<evidence type="ECO:0000259" key="8">
    <source>
        <dbReference type="Pfam" id="PF00155"/>
    </source>
</evidence>
<name>A0ABQ4QD08_9HYPH</name>
<dbReference type="PANTHER" id="PTHR46383">
    <property type="entry name" value="ASPARTATE AMINOTRANSFERASE"/>
    <property type="match status" value="1"/>
</dbReference>
<evidence type="ECO:0000256" key="1">
    <source>
        <dbReference type="ARBA" id="ARBA00001933"/>
    </source>
</evidence>
<dbReference type="InterPro" id="IPR004839">
    <property type="entry name" value="Aminotransferase_I/II_large"/>
</dbReference>
<dbReference type="RefSeq" id="WP_147761421.1">
    <property type="nucleotide sequence ID" value="NZ_BPQG01000006.1"/>
</dbReference>
<evidence type="ECO:0000313" key="9">
    <source>
        <dbReference type="EMBL" id="GJD42715.1"/>
    </source>
</evidence>
<dbReference type="EC" id="2.6.1.-" evidence="7"/>
<dbReference type="PANTHER" id="PTHR46383:SF1">
    <property type="entry name" value="ASPARTATE AMINOTRANSFERASE"/>
    <property type="match status" value="1"/>
</dbReference>
<organism evidence="9 10">
    <name type="scientific">Methylobacterium cerastii</name>
    <dbReference type="NCBI Taxonomy" id="932741"/>
    <lineage>
        <taxon>Bacteria</taxon>
        <taxon>Pseudomonadati</taxon>
        <taxon>Pseudomonadota</taxon>
        <taxon>Alphaproteobacteria</taxon>
        <taxon>Hyphomicrobiales</taxon>
        <taxon>Methylobacteriaceae</taxon>
        <taxon>Methylobacterium</taxon>
    </lineage>
</organism>
<gene>
    <name evidence="9" type="primary">aspC_1</name>
    <name evidence="9" type="ORF">AFCDBAGC_0554</name>
</gene>
<feature type="domain" description="Aminotransferase class I/classII large" evidence="8">
    <location>
        <begin position="32"/>
        <end position="382"/>
    </location>
</feature>
<dbReference type="InterPro" id="IPR015422">
    <property type="entry name" value="PyrdxlP-dep_Trfase_small"/>
</dbReference>
<reference evidence="9 10" key="1">
    <citation type="journal article" date="2021" name="Front. Microbiol.">
        <title>Comprehensive Comparative Genomics and Phenotyping of Methylobacterium Species.</title>
        <authorList>
            <person name="Alessa O."/>
            <person name="Ogura Y."/>
            <person name="Fujitani Y."/>
            <person name="Takami H."/>
            <person name="Hayashi T."/>
            <person name="Sahin N."/>
            <person name="Tani A."/>
        </authorList>
    </citation>
    <scope>NUCLEOTIDE SEQUENCE [LARGE SCALE GENOMIC DNA]</scope>
    <source>
        <strain evidence="9 10">DSM 23679</strain>
    </source>
</reference>
<dbReference type="Gene3D" id="3.40.640.10">
    <property type="entry name" value="Type I PLP-dependent aspartate aminotransferase-like (Major domain)"/>
    <property type="match status" value="1"/>
</dbReference>
<proteinExistence type="inferred from homology"/>
<dbReference type="InterPro" id="IPR015421">
    <property type="entry name" value="PyrdxlP-dep_Trfase_major"/>
</dbReference>
<evidence type="ECO:0000256" key="6">
    <source>
        <dbReference type="ARBA" id="ARBA00049185"/>
    </source>
</evidence>
<evidence type="ECO:0000313" key="10">
    <source>
        <dbReference type="Proteomes" id="UP001055117"/>
    </source>
</evidence>
<dbReference type="InterPro" id="IPR050596">
    <property type="entry name" value="AspAT/PAT-like"/>
</dbReference>
<evidence type="ECO:0000256" key="2">
    <source>
        <dbReference type="ARBA" id="ARBA00007441"/>
    </source>
</evidence>
<keyword evidence="10" id="KW-1185">Reference proteome</keyword>
<sequence length="393" mass="42383">MMQIVPAFGRIGEENAFAVLARANALAAQGRDVINLGIGQPDMPTPAHVVEAGIQALRDGHHGYTPATGILPLREAVSRDIHRRHGVEVSPESVMIVPGGKVTMFMAILMFGEPGAEILYPDPGFPIYRSMIEFTGATPVPVPIREANGFAFSAEETLALITPRTRLLIVNSPANPTGGVTPKAEIDALAKGLADHPDVAILSDEIYGTMTYDGEAHHSLLRYEQIRDRLIYLDGASKTYAMTGWRLGWSVWPKPLYEAARKLAVNAHSCVNAATQWAGIAALDGSQDCVAEMVAEFDRRRTIVVDGLNDLPDVSCIVPKGAFYAFPNVSRTGWKAKALAASLLEQAGVAVIGGPDFGVHGEGYIRLSYANSAENILRALERMKTFLSERRPG</sequence>
<comment type="caution">
    <text evidence="9">The sequence shown here is derived from an EMBL/GenBank/DDBJ whole genome shotgun (WGS) entry which is preliminary data.</text>
</comment>
<comment type="similarity">
    <text evidence="2 7">Belongs to the class-I pyridoxal-phosphate-dependent aminotransferase family.</text>
</comment>
<evidence type="ECO:0000256" key="7">
    <source>
        <dbReference type="RuleBase" id="RU000481"/>
    </source>
</evidence>
<evidence type="ECO:0000256" key="3">
    <source>
        <dbReference type="ARBA" id="ARBA00022576"/>
    </source>
</evidence>
<comment type="catalytic activity">
    <reaction evidence="6">
        <text>L-aspartate + 2-oxoglutarate = oxaloacetate + L-glutamate</text>
        <dbReference type="Rhea" id="RHEA:21824"/>
        <dbReference type="ChEBI" id="CHEBI:16452"/>
        <dbReference type="ChEBI" id="CHEBI:16810"/>
        <dbReference type="ChEBI" id="CHEBI:29985"/>
        <dbReference type="ChEBI" id="CHEBI:29991"/>
        <dbReference type="EC" id="2.6.1.1"/>
    </reaction>
</comment>